<dbReference type="InterPro" id="IPR019786">
    <property type="entry name" value="Zinc_finger_PHD-type_CS"/>
</dbReference>
<evidence type="ECO:0000256" key="5">
    <source>
        <dbReference type="ARBA" id="ARBA00022833"/>
    </source>
</evidence>
<sequence>MPPKLTALQPPSPSPPPPTNDPHDLLVIQDIMDTLDQIPPELTRVHSDLNELGAVLYSTLVSLEKKLYTLIDWIQDPNVTPEKRFELLQEIAEEAARYKLGGDDKIRVAAGACDGILNHQKHISNLLASSTLLNPSPPSPYSQALTLPFPQPVTNSRRVARAANSPFGGRGYAGNGGPSEPKVGDTPSKKKRGRVQQLGAREDDETSSAGGGEKKKPVKRRKQNRATSPTDSIVSNSGFGGKPIEPRTARQLAAAANRARREADDGGSDTESRAGNDDKRNVPMQPSFSVDSKRADGLGLDMGSREGSGVRSANVTPTLGYATVMPSTAEVKRPSRRGGKRSSTNVPAADEFEEEESEGYGDDDRSKRGERYADMEMAEEAGGAGDDLDSKVYCTCRQVSYGEMIGCDDDDCEIEWYHIGCLGLDKTPAGNWICPRCVERRKKQPRGKKGTRGKARK</sequence>
<dbReference type="InterPro" id="IPR042020">
    <property type="entry name" value="ING3_PHD"/>
</dbReference>
<name>A0ABZ2AYA3_9TREE</name>
<keyword evidence="5 9" id="KW-0862">Zinc</keyword>
<dbReference type="InterPro" id="IPR024610">
    <property type="entry name" value="ING_N_histone-binding"/>
</dbReference>
<evidence type="ECO:0000256" key="4">
    <source>
        <dbReference type="ARBA" id="ARBA00022771"/>
    </source>
</evidence>
<evidence type="ECO:0000256" key="10">
    <source>
        <dbReference type="SAM" id="MobiDB-lite"/>
    </source>
</evidence>
<dbReference type="PANTHER" id="PTHR10333:SF42">
    <property type="entry name" value="INHIBITOR OF GROWTH PROTEIN 5"/>
    <property type="match status" value="1"/>
</dbReference>
<keyword evidence="13" id="KW-1185">Reference proteome</keyword>
<dbReference type="Gene3D" id="6.10.140.1740">
    <property type="match status" value="1"/>
</dbReference>
<organism evidence="12 13">
    <name type="scientific">Cryptococcus decagattii</name>
    <dbReference type="NCBI Taxonomy" id="1859122"/>
    <lineage>
        <taxon>Eukaryota</taxon>
        <taxon>Fungi</taxon>
        <taxon>Dikarya</taxon>
        <taxon>Basidiomycota</taxon>
        <taxon>Agaricomycotina</taxon>
        <taxon>Tremellomycetes</taxon>
        <taxon>Tremellales</taxon>
        <taxon>Cryptococcaceae</taxon>
        <taxon>Cryptococcus</taxon>
        <taxon>Cryptococcus gattii species complex</taxon>
    </lineage>
</organism>
<evidence type="ECO:0000256" key="3">
    <source>
        <dbReference type="ARBA" id="ARBA00022723"/>
    </source>
</evidence>
<evidence type="ECO:0000313" key="13">
    <source>
        <dbReference type="Proteomes" id="UP001432216"/>
    </source>
</evidence>
<comment type="domain">
    <text evidence="9">The PHD-type zinc finger mediates the binding to H3K4me3.</text>
</comment>
<feature type="compositionally biased region" description="Gly residues" evidence="10">
    <location>
        <begin position="168"/>
        <end position="177"/>
    </location>
</feature>
<evidence type="ECO:0000256" key="6">
    <source>
        <dbReference type="ARBA" id="ARBA00022853"/>
    </source>
</evidence>
<dbReference type="InterPro" id="IPR028651">
    <property type="entry name" value="ING_fam"/>
</dbReference>
<feature type="compositionally biased region" description="Basic and acidic residues" evidence="10">
    <location>
        <begin position="259"/>
        <end position="281"/>
    </location>
</feature>
<dbReference type="InterPro" id="IPR019787">
    <property type="entry name" value="Znf_PHD-finger"/>
</dbReference>
<comment type="subcellular location">
    <subcellularLocation>
        <location evidence="1 9">Nucleus</location>
    </subcellularLocation>
</comment>
<dbReference type="Proteomes" id="UP001432216">
    <property type="component" value="Chromosome 8"/>
</dbReference>
<feature type="region of interest" description="Disordered" evidence="10">
    <location>
        <begin position="1"/>
        <end position="23"/>
    </location>
</feature>
<evidence type="ECO:0000256" key="2">
    <source>
        <dbReference type="ARBA" id="ARBA00010210"/>
    </source>
</evidence>
<feature type="compositionally biased region" description="Acidic residues" evidence="10">
    <location>
        <begin position="350"/>
        <end position="361"/>
    </location>
</feature>
<proteinExistence type="inferred from homology"/>
<dbReference type="GeneID" id="89991639"/>
<feature type="domain" description="PHD-type" evidence="11">
    <location>
        <begin position="391"/>
        <end position="440"/>
    </location>
</feature>
<dbReference type="PROSITE" id="PS50016">
    <property type="entry name" value="ZF_PHD_2"/>
    <property type="match status" value="1"/>
</dbReference>
<keyword evidence="3 9" id="KW-0479">Metal-binding</keyword>
<dbReference type="InterPro" id="IPR001965">
    <property type="entry name" value="Znf_PHD"/>
</dbReference>
<evidence type="ECO:0000313" key="12">
    <source>
        <dbReference type="EMBL" id="WVO23513.1"/>
    </source>
</evidence>
<feature type="compositionally biased region" description="Pro residues" evidence="10">
    <location>
        <begin position="10"/>
        <end position="20"/>
    </location>
</feature>
<dbReference type="EMBL" id="CP143813">
    <property type="protein sequence ID" value="WVO23513.1"/>
    <property type="molecule type" value="Genomic_DNA"/>
</dbReference>
<comment type="function">
    <text evidence="9">Component of an histone acetyltransferase complex.</text>
</comment>
<evidence type="ECO:0000256" key="8">
    <source>
        <dbReference type="PROSITE-ProRule" id="PRU00146"/>
    </source>
</evidence>
<evidence type="ECO:0000256" key="9">
    <source>
        <dbReference type="RuleBase" id="RU361213"/>
    </source>
</evidence>
<keyword evidence="7 9" id="KW-0539">Nucleus</keyword>
<dbReference type="Pfam" id="PF12998">
    <property type="entry name" value="ING"/>
    <property type="match status" value="1"/>
</dbReference>
<feature type="region of interest" description="Disordered" evidence="10">
    <location>
        <begin position="163"/>
        <end position="367"/>
    </location>
</feature>
<reference evidence="12 13" key="1">
    <citation type="submission" date="2024-01" db="EMBL/GenBank/DDBJ databases">
        <title>Comparative genomics of Cryptococcus and Kwoniella reveals pathogenesis evolution and contrasting modes of karyotype evolution via chromosome fusion or intercentromeric recombination.</title>
        <authorList>
            <person name="Coelho M.A."/>
            <person name="David-Palma M."/>
            <person name="Shea T."/>
            <person name="Bowers K."/>
            <person name="McGinley-Smith S."/>
            <person name="Mohammad A.W."/>
            <person name="Gnirke A."/>
            <person name="Yurkov A.M."/>
            <person name="Nowrousian M."/>
            <person name="Sun S."/>
            <person name="Cuomo C.A."/>
            <person name="Heitman J."/>
        </authorList>
    </citation>
    <scope>NUCLEOTIDE SEQUENCE [LARGE SCALE GENOMIC DNA]</scope>
    <source>
        <strain evidence="12 13">7685027</strain>
    </source>
</reference>
<dbReference type="SUPFAM" id="SSF57903">
    <property type="entry name" value="FYVE/PHD zinc finger"/>
    <property type="match status" value="1"/>
</dbReference>
<dbReference type="SMART" id="SM01408">
    <property type="entry name" value="ING"/>
    <property type="match status" value="1"/>
</dbReference>
<keyword evidence="4 8" id="KW-0863">Zinc-finger</keyword>
<evidence type="ECO:0000259" key="11">
    <source>
        <dbReference type="PROSITE" id="PS50016"/>
    </source>
</evidence>
<comment type="subunit">
    <text evidence="9">Component of an histone acetyltransferase complex. Interacts with H3K4me3 and to a lesser extent with H3K4me2.</text>
</comment>
<evidence type="ECO:0000256" key="7">
    <source>
        <dbReference type="ARBA" id="ARBA00023242"/>
    </source>
</evidence>
<comment type="similarity">
    <text evidence="2 9">Belongs to the ING family.</text>
</comment>
<gene>
    <name evidence="12" type="ORF">IAS62_004868</name>
</gene>
<dbReference type="Gene3D" id="3.30.40.10">
    <property type="entry name" value="Zinc/RING finger domain, C3HC4 (zinc finger)"/>
    <property type="match status" value="1"/>
</dbReference>
<keyword evidence="6 9" id="KW-0156">Chromatin regulator</keyword>
<dbReference type="CDD" id="cd15585">
    <property type="entry name" value="PHD_ING3"/>
    <property type="match status" value="1"/>
</dbReference>
<dbReference type="PANTHER" id="PTHR10333">
    <property type="entry name" value="INHIBITOR OF GROWTH PROTEIN"/>
    <property type="match status" value="1"/>
</dbReference>
<evidence type="ECO:0000256" key="1">
    <source>
        <dbReference type="ARBA" id="ARBA00004123"/>
    </source>
</evidence>
<accession>A0ABZ2AYA3</accession>
<dbReference type="RefSeq" id="XP_064722752.1">
    <property type="nucleotide sequence ID" value="XM_064866680.1"/>
</dbReference>
<dbReference type="PROSITE" id="PS01359">
    <property type="entry name" value="ZF_PHD_1"/>
    <property type="match status" value="1"/>
</dbReference>
<dbReference type="InterPro" id="IPR011011">
    <property type="entry name" value="Znf_FYVE_PHD"/>
</dbReference>
<feature type="compositionally biased region" description="Polar residues" evidence="10">
    <location>
        <begin position="225"/>
        <end position="237"/>
    </location>
</feature>
<dbReference type="InterPro" id="IPR013083">
    <property type="entry name" value="Znf_RING/FYVE/PHD"/>
</dbReference>
<dbReference type="SMART" id="SM00249">
    <property type="entry name" value="PHD"/>
    <property type="match status" value="1"/>
</dbReference>
<protein>
    <recommendedName>
        <fullName evidence="9">Chromatin modification-related protein</fullName>
    </recommendedName>
</protein>